<dbReference type="AlphaFoldDB" id="A0A7W3IUY8"/>
<proteinExistence type="predicted"/>
<feature type="transmembrane region" description="Helical" evidence="1">
    <location>
        <begin position="34"/>
        <end position="50"/>
    </location>
</feature>
<evidence type="ECO:0000313" key="2">
    <source>
        <dbReference type="EMBL" id="MBA8795758.1"/>
    </source>
</evidence>
<gene>
    <name evidence="2" type="ORF">FHX74_003399</name>
</gene>
<evidence type="ECO:0000256" key="1">
    <source>
        <dbReference type="SAM" id="Phobius"/>
    </source>
</evidence>
<dbReference type="EMBL" id="JACGWT010000006">
    <property type="protein sequence ID" value="MBA8795758.1"/>
    <property type="molecule type" value="Genomic_DNA"/>
</dbReference>
<keyword evidence="1" id="KW-0472">Membrane</keyword>
<reference evidence="2 3" key="1">
    <citation type="submission" date="2020-07" db="EMBL/GenBank/DDBJ databases">
        <title>Sequencing the genomes of 1000 actinobacteria strains.</title>
        <authorList>
            <person name="Klenk H.-P."/>
        </authorList>
    </citation>
    <scope>NUCLEOTIDE SEQUENCE [LARGE SCALE GENOMIC DNA]</scope>
    <source>
        <strain evidence="2 3">DSM 100723</strain>
    </source>
</reference>
<keyword evidence="3" id="KW-1185">Reference proteome</keyword>
<keyword evidence="1" id="KW-1133">Transmembrane helix</keyword>
<organism evidence="2 3">
    <name type="scientific">Microlunatus kandeliicorticis</name>
    <dbReference type="NCBI Taxonomy" id="1759536"/>
    <lineage>
        <taxon>Bacteria</taxon>
        <taxon>Bacillati</taxon>
        <taxon>Actinomycetota</taxon>
        <taxon>Actinomycetes</taxon>
        <taxon>Propionibacteriales</taxon>
        <taxon>Propionibacteriaceae</taxon>
        <taxon>Microlunatus</taxon>
    </lineage>
</organism>
<sequence length="120" mass="12498">MNRGWRLGLGAAAGLVGLLGSVRLVATAFASPLAWLPVLLVMLGWCAITARTAELRRTGPRNAATVAGLVLVGAVGGWFGTGGPVLALVCSLAGYLVLRRGPLLVAAAADRRPLRWRRDD</sequence>
<feature type="transmembrane region" description="Helical" evidence="1">
    <location>
        <begin position="62"/>
        <end position="79"/>
    </location>
</feature>
<protein>
    <submittedName>
        <fullName evidence="2">Putative membrane protein</fullName>
    </submittedName>
</protein>
<dbReference type="RefSeq" id="WP_182561388.1">
    <property type="nucleotide sequence ID" value="NZ_JACGWT010000006.1"/>
</dbReference>
<accession>A0A7W3IUY8</accession>
<keyword evidence="1" id="KW-0812">Transmembrane</keyword>
<name>A0A7W3IUY8_9ACTN</name>
<evidence type="ECO:0000313" key="3">
    <source>
        <dbReference type="Proteomes" id="UP000523079"/>
    </source>
</evidence>
<comment type="caution">
    <text evidence="2">The sequence shown here is derived from an EMBL/GenBank/DDBJ whole genome shotgun (WGS) entry which is preliminary data.</text>
</comment>
<dbReference type="Proteomes" id="UP000523079">
    <property type="component" value="Unassembled WGS sequence"/>
</dbReference>